<proteinExistence type="predicted"/>
<evidence type="ECO:0000313" key="3">
    <source>
        <dbReference type="Proteomes" id="UP001213799"/>
    </source>
</evidence>
<evidence type="ECO:0000256" key="1">
    <source>
        <dbReference type="SAM" id="Phobius"/>
    </source>
</evidence>
<sequence length="122" mass="13516">MSEPGVSHSPIARSLLQHKTRDRECLSDDPEPNLIRSKIMWDYLQVAHTLLDSYLTIPLETFPSLAFISMLNFALGIVNGGALLCLDNHDLGEISTCHTPFNASANCSRKQPDLVIHDVVLC</sequence>
<keyword evidence="3" id="KW-1185">Reference proteome</keyword>
<organism evidence="2 3">
    <name type="scientific">Penicillium hordei</name>
    <dbReference type="NCBI Taxonomy" id="40994"/>
    <lineage>
        <taxon>Eukaryota</taxon>
        <taxon>Fungi</taxon>
        <taxon>Dikarya</taxon>
        <taxon>Ascomycota</taxon>
        <taxon>Pezizomycotina</taxon>
        <taxon>Eurotiomycetes</taxon>
        <taxon>Eurotiomycetidae</taxon>
        <taxon>Eurotiales</taxon>
        <taxon>Aspergillaceae</taxon>
        <taxon>Penicillium</taxon>
    </lineage>
</organism>
<dbReference type="AlphaFoldDB" id="A0AAD6H6G5"/>
<comment type="caution">
    <text evidence="2">The sequence shown here is derived from an EMBL/GenBank/DDBJ whole genome shotgun (WGS) entry which is preliminary data.</text>
</comment>
<dbReference type="RefSeq" id="XP_056756930.1">
    <property type="nucleotide sequence ID" value="XM_056891935.1"/>
</dbReference>
<protein>
    <submittedName>
        <fullName evidence="2">Uncharacterized protein</fullName>
    </submittedName>
</protein>
<accession>A0AAD6H6G5</accession>
<feature type="transmembrane region" description="Helical" evidence="1">
    <location>
        <begin position="65"/>
        <end position="86"/>
    </location>
</feature>
<reference evidence="2" key="2">
    <citation type="submission" date="2023-01" db="EMBL/GenBank/DDBJ databases">
        <authorList>
            <person name="Petersen C."/>
        </authorList>
    </citation>
    <scope>NUCLEOTIDE SEQUENCE</scope>
    <source>
        <strain evidence="2">IBT 12815</strain>
    </source>
</reference>
<dbReference type="EMBL" id="JAQJAE010000001">
    <property type="protein sequence ID" value="KAJ5615763.1"/>
    <property type="molecule type" value="Genomic_DNA"/>
</dbReference>
<name>A0AAD6H6G5_9EURO</name>
<reference evidence="2" key="1">
    <citation type="journal article" date="2023" name="IMA Fungus">
        <title>Comparative genomic study of the Penicillium genus elucidates a diverse pangenome and 15 lateral gene transfer events.</title>
        <authorList>
            <person name="Petersen C."/>
            <person name="Sorensen T."/>
            <person name="Nielsen M.R."/>
            <person name="Sondergaard T.E."/>
            <person name="Sorensen J.L."/>
            <person name="Fitzpatrick D.A."/>
            <person name="Frisvad J.C."/>
            <person name="Nielsen K.L."/>
        </authorList>
    </citation>
    <scope>NUCLEOTIDE SEQUENCE</scope>
    <source>
        <strain evidence="2">IBT 12815</strain>
    </source>
</reference>
<keyword evidence="1" id="KW-0812">Transmembrane</keyword>
<gene>
    <name evidence="2" type="ORF">N7537_000877</name>
</gene>
<dbReference type="Proteomes" id="UP001213799">
    <property type="component" value="Unassembled WGS sequence"/>
</dbReference>
<dbReference type="GeneID" id="81582177"/>
<keyword evidence="1" id="KW-1133">Transmembrane helix</keyword>
<evidence type="ECO:0000313" key="2">
    <source>
        <dbReference type="EMBL" id="KAJ5615763.1"/>
    </source>
</evidence>
<keyword evidence="1" id="KW-0472">Membrane</keyword>